<dbReference type="GO" id="GO:0030247">
    <property type="term" value="F:polysaccharide binding"/>
    <property type="evidence" value="ECO:0007669"/>
    <property type="project" value="InterPro"/>
</dbReference>
<dbReference type="EMBL" id="LWDX02004465">
    <property type="protein sequence ID" value="OEL37710.1"/>
    <property type="molecule type" value="Genomic_DNA"/>
</dbReference>
<dbReference type="GO" id="GO:0016020">
    <property type="term" value="C:membrane"/>
    <property type="evidence" value="ECO:0007669"/>
    <property type="project" value="UniProtKB-SubCell"/>
</dbReference>
<dbReference type="AlphaFoldDB" id="A0A1E5WKP6"/>
<dbReference type="PANTHER" id="PTHR33491">
    <property type="entry name" value="OSJNBA0016N04.9 PROTEIN"/>
    <property type="match status" value="1"/>
</dbReference>
<dbReference type="InterPro" id="IPR025287">
    <property type="entry name" value="WAK_GUB"/>
</dbReference>
<evidence type="ECO:0000313" key="5">
    <source>
        <dbReference type="Proteomes" id="UP000095767"/>
    </source>
</evidence>
<organism evidence="4 5">
    <name type="scientific">Dichanthelium oligosanthes</name>
    <dbReference type="NCBI Taxonomy" id="888268"/>
    <lineage>
        <taxon>Eukaryota</taxon>
        <taxon>Viridiplantae</taxon>
        <taxon>Streptophyta</taxon>
        <taxon>Embryophyta</taxon>
        <taxon>Tracheophyta</taxon>
        <taxon>Spermatophyta</taxon>
        <taxon>Magnoliopsida</taxon>
        <taxon>Liliopsida</taxon>
        <taxon>Poales</taxon>
        <taxon>Poaceae</taxon>
        <taxon>PACMAD clade</taxon>
        <taxon>Panicoideae</taxon>
        <taxon>Panicodae</taxon>
        <taxon>Paniceae</taxon>
        <taxon>Dichantheliinae</taxon>
        <taxon>Dichanthelium</taxon>
    </lineage>
</organism>
<name>A0A1E5WKP6_9POAL</name>
<comment type="caution">
    <text evidence="4">The sequence shown here is derived from an EMBL/GenBank/DDBJ whole genome shotgun (WGS) entry which is preliminary data.</text>
</comment>
<gene>
    <name evidence="4" type="ORF">BAE44_0001271</name>
</gene>
<evidence type="ECO:0000256" key="2">
    <source>
        <dbReference type="ARBA" id="ARBA00022729"/>
    </source>
</evidence>
<dbReference type="Proteomes" id="UP000095767">
    <property type="component" value="Unassembled WGS sequence"/>
</dbReference>
<evidence type="ECO:0000259" key="3">
    <source>
        <dbReference type="Pfam" id="PF13947"/>
    </source>
</evidence>
<dbReference type="Pfam" id="PF13947">
    <property type="entry name" value="GUB_WAK_bind"/>
    <property type="match status" value="1"/>
</dbReference>
<evidence type="ECO:0000256" key="1">
    <source>
        <dbReference type="ARBA" id="ARBA00004167"/>
    </source>
</evidence>
<protein>
    <recommendedName>
        <fullName evidence="3">Wall-associated receptor kinase galacturonan-binding domain-containing protein</fullName>
    </recommendedName>
</protein>
<dbReference type="OrthoDB" id="685410at2759"/>
<evidence type="ECO:0000313" key="4">
    <source>
        <dbReference type="EMBL" id="OEL37710.1"/>
    </source>
</evidence>
<proteinExistence type="predicted"/>
<sequence>MATGYNPKPLKVNCSQQCGNISVPFPFGLEEGCSARKLFQLNCSDPTHSVLEYNDGIRVTFINVGEGLVGVKMDPDSSLSLFTVSSTTMTSFSGEPHLFVNPLEPHLFANLTCQEAQQNTSIYACVSINSTCISVLSSLEGYVGYRCECLPGFEGNPYVQDDCQGNLSTRLVFIFIRVTLILYF</sequence>
<keyword evidence="5" id="KW-1185">Reference proteome</keyword>
<dbReference type="STRING" id="888268.A0A1E5WKP6"/>
<comment type="subcellular location">
    <subcellularLocation>
        <location evidence="1">Membrane</location>
        <topology evidence="1">Single-pass membrane protein</topology>
    </subcellularLocation>
</comment>
<reference evidence="4 5" key="1">
    <citation type="submission" date="2016-09" db="EMBL/GenBank/DDBJ databases">
        <title>The draft genome of Dichanthelium oligosanthes: A C3 panicoid grass species.</title>
        <authorList>
            <person name="Studer A.J."/>
            <person name="Schnable J.C."/>
            <person name="Brutnell T.P."/>
        </authorList>
    </citation>
    <scope>NUCLEOTIDE SEQUENCE [LARGE SCALE GENOMIC DNA]</scope>
    <source>
        <strain evidence="5">cv. Kellogg 1175</strain>
        <tissue evidence="4">Leaf</tissue>
    </source>
</reference>
<keyword evidence="2" id="KW-0732">Signal</keyword>
<feature type="domain" description="Wall-associated receptor kinase galacturonan-binding" evidence="3">
    <location>
        <begin position="14"/>
        <end position="67"/>
    </location>
</feature>
<accession>A0A1E5WKP6</accession>